<dbReference type="EMBL" id="JBHLXE010000084">
    <property type="protein sequence ID" value="MFC0179875.1"/>
    <property type="molecule type" value="Genomic_DNA"/>
</dbReference>
<organism evidence="1 2">
    <name type="scientific">Thorsellia kenyensis</name>
    <dbReference type="NCBI Taxonomy" id="1549888"/>
    <lineage>
        <taxon>Bacteria</taxon>
        <taxon>Pseudomonadati</taxon>
        <taxon>Pseudomonadota</taxon>
        <taxon>Gammaproteobacteria</taxon>
        <taxon>Enterobacterales</taxon>
        <taxon>Thorselliaceae</taxon>
        <taxon>Thorsellia</taxon>
    </lineage>
</organism>
<reference evidence="1 2" key="1">
    <citation type="submission" date="2024-09" db="EMBL/GenBank/DDBJ databases">
        <authorList>
            <person name="Sun Q."/>
            <person name="Mori K."/>
        </authorList>
    </citation>
    <scope>NUCLEOTIDE SEQUENCE [LARGE SCALE GENOMIC DNA]</scope>
    <source>
        <strain evidence="1 2">CCM 8545</strain>
    </source>
</reference>
<accession>A0ABV6CCL6</accession>
<name>A0ABV6CCL6_9GAMM</name>
<keyword evidence="2" id="KW-1185">Reference proteome</keyword>
<sequence>MSKSSLNAWLRSHREQLNQLSFDSKHRSAQEKLLVIAESHALTCEELSQWCRMKGIFEHQLKSWKREFIKGSEKKTNRTKTHG</sequence>
<gene>
    <name evidence="1" type="ORF">ACFFIT_07205</name>
</gene>
<evidence type="ECO:0000313" key="1">
    <source>
        <dbReference type="EMBL" id="MFC0179875.1"/>
    </source>
</evidence>
<evidence type="ECO:0000313" key="2">
    <source>
        <dbReference type="Proteomes" id="UP001589758"/>
    </source>
</evidence>
<proteinExistence type="predicted"/>
<dbReference type="Proteomes" id="UP001589758">
    <property type="component" value="Unassembled WGS sequence"/>
</dbReference>
<evidence type="ECO:0008006" key="3">
    <source>
        <dbReference type="Google" id="ProtNLM"/>
    </source>
</evidence>
<dbReference type="RefSeq" id="WP_385876983.1">
    <property type="nucleotide sequence ID" value="NZ_JBHLXE010000084.1"/>
</dbReference>
<comment type="caution">
    <text evidence="1">The sequence shown here is derived from an EMBL/GenBank/DDBJ whole genome shotgun (WGS) entry which is preliminary data.</text>
</comment>
<protein>
    <recommendedName>
        <fullName evidence="3">Transposase</fullName>
    </recommendedName>
</protein>